<evidence type="ECO:0000256" key="2">
    <source>
        <dbReference type="SAM" id="MobiDB-lite"/>
    </source>
</evidence>
<dbReference type="InterPro" id="IPR011990">
    <property type="entry name" value="TPR-like_helical_dom_sf"/>
</dbReference>
<evidence type="ECO:0000313" key="6">
    <source>
        <dbReference type="Proteomes" id="UP000002499"/>
    </source>
</evidence>
<dbReference type="EMBL" id="GL698544">
    <property type="protein sequence ID" value="EFY86539.1"/>
    <property type="molecule type" value="Genomic_DNA"/>
</dbReference>
<dbReference type="OMA" id="FRHHSGI"/>
<comment type="similarity">
    <text evidence="1">Belongs to the sel-1 family.</text>
</comment>
<protein>
    <submittedName>
        <fullName evidence="5">Ubiquitin-protein ligase Sel1/Ubx2, putative</fullName>
    </submittedName>
</protein>
<dbReference type="eggNOG" id="KOG1550">
    <property type="taxonomic scope" value="Eukaryota"/>
</dbReference>
<dbReference type="SMART" id="SM00671">
    <property type="entry name" value="SEL1"/>
    <property type="match status" value="10"/>
</dbReference>
<keyword evidence="4" id="KW-0732">Signal</keyword>
<feature type="region of interest" description="Disordered" evidence="2">
    <location>
        <begin position="798"/>
        <end position="828"/>
    </location>
</feature>
<keyword evidence="3" id="KW-1133">Transmembrane helix</keyword>
<dbReference type="AlphaFoldDB" id="E9EC03"/>
<evidence type="ECO:0000256" key="3">
    <source>
        <dbReference type="SAM" id="Phobius"/>
    </source>
</evidence>
<dbReference type="STRING" id="655827.E9EC03"/>
<keyword evidence="6" id="KW-1185">Reference proteome</keyword>
<feature type="region of interest" description="Disordered" evidence="2">
    <location>
        <begin position="1005"/>
        <end position="1047"/>
    </location>
</feature>
<dbReference type="Pfam" id="PF08238">
    <property type="entry name" value="Sel1"/>
    <property type="match status" value="10"/>
</dbReference>
<dbReference type="HOGENOM" id="CLU_007931_0_0_1"/>
<evidence type="ECO:0000313" key="5">
    <source>
        <dbReference type="EMBL" id="EFY86539.1"/>
    </source>
</evidence>
<evidence type="ECO:0000256" key="1">
    <source>
        <dbReference type="ARBA" id="ARBA00038101"/>
    </source>
</evidence>
<feature type="signal peptide" evidence="4">
    <location>
        <begin position="1"/>
        <end position="17"/>
    </location>
</feature>
<dbReference type="InParanoid" id="E9EC03"/>
<name>E9EC03_METAQ</name>
<dbReference type="Gene3D" id="1.25.40.10">
    <property type="entry name" value="Tetratricopeptide repeat domain"/>
    <property type="match status" value="4"/>
</dbReference>
<organism evidence="6">
    <name type="scientific">Metarhizium acridum (strain CQMa 102)</name>
    <dbReference type="NCBI Taxonomy" id="655827"/>
    <lineage>
        <taxon>Eukaryota</taxon>
        <taxon>Fungi</taxon>
        <taxon>Dikarya</taxon>
        <taxon>Ascomycota</taxon>
        <taxon>Pezizomycotina</taxon>
        <taxon>Sordariomycetes</taxon>
        <taxon>Hypocreomycetidae</taxon>
        <taxon>Hypocreales</taxon>
        <taxon>Clavicipitaceae</taxon>
        <taxon>Metarhizium</taxon>
    </lineage>
</organism>
<accession>E9EC03</accession>
<keyword evidence="3" id="KW-0812">Transmembrane</keyword>
<dbReference type="PANTHER" id="PTHR11102:SF147">
    <property type="entry name" value="SEL1L ADAPTOR SUBUNIT OF ERAD E3 UBIQUITIN LIGASE"/>
    <property type="match status" value="1"/>
</dbReference>
<feature type="transmembrane region" description="Helical" evidence="3">
    <location>
        <begin position="920"/>
        <end position="942"/>
    </location>
</feature>
<dbReference type="OrthoDB" id="27934at2759"/>
<proteinExistence type="inferred from homology"/>
<gene>
    <name evidence="5" type="ORF">MAC_07401</name>
</gene>
<dbReference type="InterPro" id="IPR050767">
    <property type="entry name" value="Sel1_AlgK"/>
</dbReference>
<dbReference type="InterPro" id="IPR006597">
    <property type="entry name" value="Sel1-like"/>
</dbReference>
<reference evidence="5 6" key="1">
    <citation type="journal article" date="2011" name="PLoS Genet.">
        <title>Genome sequencing and comparative transcriptomics of the model entomopathogenic fungi Metarhizium anisopliae and M. acridum.</title>
        <authorList>
            <person name="Gao Q."/>
            <person name="Jin K."/>
            <person name="Ying S.H."/>
            <person name="Zhang Y."/>
            <person name="Xiao G."/>
            <person name="Shang Y."/>
            <person name="Duan Z."/>
            <person name="Hu X."/>
            <person name="Xie X.Q."/>
            <person name="Zhou G."/>
            <person name="Peng G."/>
            <person name="Luo Z."/>
            <person name="Huang W."/>
            <person name="Wang B."/>
            <person name="Fang W."/>
            <person name="Wang S."/>
            <person name="Zhong Y."/>
            <person name="Ma L.J."/>
            <person name="St Leger R.J."/>
            <person name="Zhao G.P."/>
            <person name="Pei Y."/>
            <person name="Feng M.G."/>
            <person name="Xia Y."/>
            <person name="Wang C."/>
        </authorList>
    </citation>
    <scope>NUCLEOTIDE SEQUENCE [LARGE SCALE GENOMIC DNA]</scope>
    <source>
        <strain evidence="5 6">CQMa 102</strain>
    </source>
</reference>
<dbReference type="FunCoup" id="E9EC03">
    <property type="interactions" value="300"/>
</dbReference>
<dbReference type="GO" id="GO:0016874">
    <property type="term" value="F:ligase activity"/>
    <property type="evidence" value="ECO:0007669"/>
    <property type="project" value="UniProtKB-KW"/>
</dbReference>
<dbReference type="InterPro" id="IPR020999">
    <property type="entry name" value="Chitin_synth_reg_RCR"/>
</dbReference>
<dbReference type="GO" id="GO:0005789">
    <property type="term" value="C:endoplasmic reticulum membrane"/>
    <property type="evidence" value="ECO:0007669"/>
    <property type="project" value="TreeGrafter"/>
</dbReference>
<dbReference type="Pfam" id="PF12273">
    <property type="entry name" value="RCR"/>
    <property type="match status" value="1"/>
</dbReference>
<evidence type="ECO:0000256" key="4">
    <source>
        <dbReference type="SAM" id="SignalP"/>
    </source>
</evidence>
<sequence length="1047" mass="116717">MRSSAIWLLPCSHVSLAVLPQAAFVLGTNAQYYKDNHGENTPWREPKNHGLGPKTDVETEHVQPPVRQPGAEFVDAALSQLSKASRSSQHRRQQSSGIVGTVVRYILNTLPTGPATAPSQEQQQQSKSAATGPLAKAVDLLEKAAYQNNSDALYLLAELNFFGNHSHTRDLHAAYNYYNHLASSYGNTTAQYMLGLFHSTGLGDVVPRDQAKALLYYTFAALRGDTRAAMATAFRHHIGIGASKSCEVAVKYYKRVADKAIQWHRSGPPGGVTWIYQGWRIADDHGGVYGEGASAASSGLNARKVSVHSDANAAISDVIEYLDLMSQKGDIKASLNLGRIFYDGQRGLEHDYGLAKKYFFLVASRYWKRDGTLVDNAKPGTDKIAAKAAGFIGRMYLRGEGLPQNFERAKVWFERGTKLNDAQSQYGMGLILLNGLGVKENVQRASELFQLAAAADYAPAQVEIGRLYLDQGEAEDLRVASNFFELAARYGNIEAHYYLAEMIYNGVGREKACNMALGYYKNVAEKAEPLVSSWADANDAYDAGDYEVAFLEYLMAAEQGYERAQNNVAYMLDMAESEKKSLWLGRSHTKGTLLNNPSLALIHWTRSSKQANIDSLVKMGDYYFYGIGTKADVGKAVQCYTGASEYSQSAQALFNLGWMHENGIGLEQDFHLAKRFYDQALEVNEEAYLPVTLSLLKLRIRSAWNTITHGDVHSIQDEPSKSKDWSLAEWIANFMKDDQYYDDEALYGDYMDDDTLDVGDDDYLDAGGVVESILIVGITFSLVLLLWYRQRMQQAHAQAEEARRHGQAQGQGQQPQQPVPGPAGNPANRFDGFGGEDVTVVSQPRHCNPWQSVIRMQNNMQGAEARIEAFHRHLFLARDATSIVGHIDEATTMAVAARDVIYTNGDYIYVPWWHTKTGIIVRWVIFLVIFVLIMGYLIGGYYHAKARIRKGLEPLAYHRCLVSRRSHQSTYQEQWPQHQYGYYPPQQNGYQNVYPMNDMPLPAYDPNRPPMYSGPPGGSKVDPSQTRASTHRMPESNPAPEYAPPTR</sequence>
<dbReference type="GO" id="GO:0036503">
    <property type="term" value="P:ERAD pathway"/>
    <property type="evidence" value="ECO:0007669"/>
    <property type="project" value="TreeGrafter"/>
</dbReference>
<feature type="compositionally biased region" description="Low complexity" evidence="2">
    <location>
        <begin position="807"/>
        <end position="816"/>
    </location>
</feature>
<feature type="chain" id="PRO_5003238378" evidence="4">
    <location>
        <begin position="18"/>
        <end position="1047"/>
    </location>
</feature>
<keyword evidence="3" id="KW-0472">Membrane</keyword>
<keyword evidence="5" id="KW-0436">Ligase</keyword>
<dbReference type="SUPFAM" id="SSF81901">
    <property type="entry name" value="HCP-like"/>
    <property type="match status" value="3"/>
</dbReference>
<dbReference type="Proteomes" id="UP000002499">
    <property type="component" value="Unassembled WGS sequence"/>
</dbReference>
<feature type="transmembrane region" description="Helical" evidence="3">
    <location>
        <begin position="769"/>
        <end position="788"/>
    </location>
</feature>
<dbReference type="PANTHER" id="PTHR11102">
    <property type="entry name" value="SEL-1-LIKE PROTEIN"/>
    <property type="match status" value="1"/>
</dbReference>